<proteinExistence type="predicted"/>
<gene>
    <name evidence="2" type="ORF">V8G54_009292</name>
</gene>
<dbReference type="SUPFAM" id="SSF52058">
    <property type="entry name" value="L domain-like"/>
    <property type="match status" value="1"/>
</dbReference>
<dbReference type="Gene3D" id="3.40.50.300">
    <property type="entry name" value="P-loop containing nucleotide triphosphate hydrolases"/>
    <property type="match status" value="1"/>
</dbReference>
<dbReference type="PANTHER" id="PTHR11017">
    <property type="entry name" value="LEUCINE-RICH REPEAT-CONTAINING PROTEIN"/>
    <property type="match status" value="1"/>
</dbReference>
<dbReference type="Gene3D" id="3.80.10.10">
    <property type="entry name" value="Ribonuclease Inhibitor"/>
    <property type="match status" value="1"/>
</dbReference>
<feature type="domain" description="NB-ARC" evidence="1">
    <location>
        <begin position="1"/>
        <end position="103"/>
    </location>
</feature>
<dbReference type="Pfam" id="PF00931">
    <property type="entry name" value="NB-ARC"/>
    <property type="match status" value="1"/>
</dbReference>
<organism evidence="2 3">
    <name type="scientific">Vigna mungo</name>
    <name type="common">Black gram</name>
    <name type="synonym">Phaseolus mungo</name>
    <dbReference type="NCBI Taxonomy" id="3915"/>
    <lineage>
        <taxon>Eukaryota</taxon>
        <taxon>Viridiplantae</taxon>
        <taxon>Streptophyta</taxon>
        <taxon>Embryophyta</taxon>
        <taxon>Tracheophyta</taxon>
        <taxon>Spermatophyta</taxon>
        <taxon>Magnoliopsida</taxon>
        <taxon>eudicotyledons</taxon>
        <taxon>Gunneridae</taxon>
        <taxon>Pentapetalae</taxon>
        <taxon>rosids</taxon>
        <taxon>fabids</taxon>
        <taxon>Fabales</taxon>
        <taxon>Fabaceae</taxon>
        <taxon>Papilionoideae</taxon>
        <taxon>50 kb inversion clade</taxon>
        <taxon>NPAAA clade</taxon>
        <taxon>indigoferoid/millettioid clade</taxon>
        <taxon>Phaseoleae</taxon>
        <taxon>Vigna</taxon>
    </lineage>
</organism>
<dbReference type="GO" id="GO:0043531">
    <property type="term" value="F:ADP binding"/>
    <property type="evidence" value="ECO:0007669"/>
    <property type="project" value="InterPro"/>
</dbReference>
<dbReference type="EMBL" id="CP144698">
    <property type="protein sequence ID" value="WVZ16310.1"/>
    <property type="molecule type" value="Genomic_DNA"/>
</dbReference>
<dbReference type="PANTHER" id="PTHR11017:SF559">
    <property type="entry name" value="DISEASE RESISTANCE PROTEIN CHL1"/>
    <property type="match status" value="1"/>
</dbReference>
<dbReference type="InterPro" id="IPR027417">
    <property type="entry name" value="P-loop_NTPase"/>
</dbReference>
<dbReference type="InterPro" id="IPR032675">
    <property type="entry name" value="LRR_dom_sf"/>
</dbReference>
<dbReference type="SUPFAM" id="SSF52540">
    <property type="entry name" value="P-loop containing nucleoside triphosphate hydrolases"/>
    <property type="match status" value="1"/>
</dbReference>
<dbReference type="GO" id="GO:0006952">
    <property type="term" value="P:defense response"/>
    <property type="evidence" value="ECO:0007669"/>
    <property type="project" value="InterPro"/>
</dbReference>
<dbReference type="InterPro" id="IPR002182">
    <property type="entry name" value="NB-ARC"/>
</dbReference>
<keyword evidence="3" id="KW-1185">Reference proteome</keyword>
<protein>
    <recommendedName>
        <fullName evidence="1">NB-ARC domain-containing protein</fullName>
    </recommendedName>
</protein>
<sequence>MGGISKTTIARLVYEKIKEKFTDCCFLENIRVLSHLGVKINDFYNLYDGKKIIANFLRNKKVLLVLDDVSDKRQLENLAEKREWFGPGSRLIITTRDEHLLKTLVLEGCTSLTEVHPSLVRHKKLVKLNLKHCKKLKTLPRKMETSSLNDLNLSDCSQFKHLPEFVESMEHLSVLSLKGTAITC</sequence>
<evidence type="ECO:0000313" key="3">
    <source>
        <dbReference type="Proteomes" id="UP001374535"/>
    </source>
</evidence>
<accession>A0AAQ3NUV9</accession>
<dbReference type="InterPro" id="IPR044974">
    <property type="entry name" value="Disease_R_plants"/>
</dbReference>
<dbReference type="AlphaFoldDB" id="A0AAQ3NUV9"/>
<name>A0AAQ3NUV9_VIGMU</name>
<reference evidence="2 3" key="1">
    <citation type="journal article" date="2023" name="Life. Sci Alliance">
        <title>Evolutionary insights into 3D genome organization and epigenetic landscape of Vigna mungo.</title>
        <authorList>
            <person name="Junaid A."/>
            <person name="Singh B."/>
            <person name="Bhatia S."/>
        </authorList>
    </citation>
    <scope>NUCLEOTIDE SEQUENCE [LARGE SCALE GENOMIC DNA]</scope>
    <source>
        <strain evidence="2">Urdbean</strain>
    </source>
</reference>
<evidence type="ECO:0000259" key="1">
    <source>
        <dbReference type="Pfam" id="PF00931"/>
    </source>
</evidence>
<dbReference type="Proteomes" id="UP001374535">
    <property type="component" value="Chromosome 3"/>
</dbReference>
<evidence type="ECO:0000313" key="2">
    <source>
        <dbReference type="EMBL" id="WVZ16310.1"/>
    </source>
</evidence>